<evidence type="ECO:0000256" key="2">
    <source>
        <dbReference type="ARBA" id="ARBA00022679"/>
    </source>
</evidence>
<keyword evidence="5" id="KW-1185">Reference proteome</keyword>
<dbReference type="EMBL" id="PVWP01000003">
    <property type="protein sequence ID" value="PSB38262.1"/>
    <property type="molecule type" value="Genomic_DNA"/>
</dbReference>
<dbReference type="InterPro" id="IPR029063">
    <property type="entry name" value="SAM-dependent_MTases_sf"/>
</dbReference>
<keyword evidence="3" id="KW-0949">S-adenosyl-L-methionine</keyword>
<evidence type="ECO:0000256" key="3">
    <source>
        <dbReference type="ARBA" id="ARBA00022691"/>
    </source>
</evidence>
<comment type="caution">
    <text evidence="4">The sequence shown here is derived from an EMBL/GenBank/DDBJ whole genome shotgun (WGS) entry which is preliminary data.</text>
</comment>
<dbReference type="Pfam" id="PF13489">
    <property type="entry name" value="Methyltransf_23"/>
    <property type="match status" value="1"/>
</dbReference>
<dbReference type="PANTHER" id="PTHR43464:SF19">
    <property type="entry name" value="UBIQUINONE BIOSYNTHESIS O-METHYLTRANSFERASE, MITOCHONDRIAL"/>
    <property type="match status" value="1"/>
</dbReference>
<organism evidence="4 5">
    <name type="scientific">Aphanothece cf. minutissima CCALA 015</name>
    <dbReference type="NCBI Taxonomy" id="2107695"/>
    <lineage>
        <taxon>Bacteria</taxon>
        <taxon>Bacillati</taxon>
        <taxon>Cyanobacteriota</taxon>
        <taxon>Cyanophyceae</taxon>
        <taxon>Oscillatoriophycideae</taxon>
        <taxon>Chroococcales</taxon>
        <taxon>Aphanothecaceae</taxon>
        <taxon>Aphanothece</taxon>
    </lineage>
</organism>
<evidence type="ECO:0000313" key="5">
    <source>
        <dbReference type="Proteomes" id="UP000238218"/>
    </source>
</evidence>
<evidence type="ECO:0000256" key="1">
    <source>
        <dbReference type="ARBA" id="ARBA00022603"/>
    </source>
</evidence>
<dbReference type="Proteomes" id="UP000238218">
    <property type="component" value="Unassembled WGS sequence"/>
</dbReference>
<protein>
    <submittedName>
        <fullName evidence="4">SAM-dependent methyltransferase</fullName>
    </submittedName>
</protein>
<dbReference type="RefSeq" id="WP_106220376.1">
    <property type="nucleotide sequence ID" value="NZ_PVWP01000003.1"/>
</dbReference>
<gene>
    <name evidence="4" type="ORF">C7B81_06065</name>
</gene>
<accession>A0ABX5F951</accession>
<dbReference type="PANTHER" id="PTHR43464">
    <property type="entry name" value="METHYLTRANSFERASE"/>
    <property type="match status" value="1"/>
</dbReference>
<dbReference type="Gene3D" id="3.40.50.150">
    <property type="entry name" value="Vaccinia Virus protein VP39"/>
    <property type="match status" value="1"/>
</dbReference>
<sequence>MLVPIDASDDAATVLDPSLALMEEQILASWVVNAGVWTRAVRRGEILSRVRVTNGAVLQAIADCAPATLLDLGCGEGWLAHHCARQGIAVLGTDAVAELTAIAAEGAPAGASFRTLTYQQIAAGGLQQRFDMVVANFSLLGDRSLDELFAALSGLLSPGGSLLVQTLHPMLICADHPYEDGWREGSWAGFSPAFRTPAPWFFRTMESWVRLFQRHGLVVRELREPIDPLSGQPASVIFRATI</sequence>
<dbReference type="GO" id="GO:0032259">
    <property type="term" value="P:methylation"/>
    <property type="evidence" value="ECO:0007669"/>
    <property type="project" value="UniProtKB-KW"/>
</dbReference>
<evidence type="ECO:0000313" key="4">
    <source>
        <dbReference type="EMBL" id="PSB38262.1"/>
    </source>
</evidence>
<reference evidence="4 5" key="1">
    <citation type="submission" date="2018-03" db="EMBL/GenBank/DDBJ databases">
        <title>The ancient ancestry and fast evolution of plastids.</title>
        <authorList>
            <person name="Moore K.R."/>
            <person name="Magnabosco C."/>
            <person name="Momper L."/>
            <person name="Gold D.A."/>
            <person name="Bosak T."/>
            <person name="Fournier G.P."/>
        </authorList>
    </citation>
    <scope>NUCLEOTIDE SEQUENCE [LARGE SCALE GENOMIC DNA]</scope>
    <source>
        <strain evidence="4 5">CCALA 015</strain>
    </source>
</reference>
<keyword evidence="2" id="KW-0808">Transferase</keyword>
<dbReference type="CDD" id="cd02440">
    <property type="entry name" value="AdoMet_MTases"/>
    <property type="match status" value="1"/>
</dbReference>
<proteinExistence type="predicted"/>
<dbReference type="SUPFAM" id="SSF53335">
    <property type="entry name" value="S-adenosyl-L-methionine-dependent methyltransferases"/>
    <property type="match status" value="1"/>
</dbReference>
<keyword evidence="1 4" id="KW-0489">Methyltransferase</keyword>
<dbReference type="GO" id="GO:0008168">
    <property type="term" value="F:methyltransferase activity"/>
    <property type="evidence" value="ECO:0007669"/>
    <property type="project" value="UniProtKB-KW"/>
</dbReference>
<name>A0ABX5F951_9CHRO</name>